<organism evidence="2 3">
    <name type="scientific">Brevibacterium daeguense</name>
    <dbReference type="NCBI Taxonomy" id="909936"/>
    <lineage>
        <taxon>Bacteria</taxon>
        <taxon>Bacillati</taxon>
        <taxon>Actinomycetota</taxon>
        <taxon>Actinomycetes</taxon>
        <taxon>Micrococcales</taxon>
        <taxon>Brevibacteriaceae</taxon>
        <taxon>Brevibacterium</taxon>
    </lineage>
</organism>
<evidence type="ECO:0000313" key="2">
    <source>
        <dbReference type="EMBL" id="GAA4282484.1"/>
    </source>
</evidence>
<feature type="transmembrane region" description="Helical" evidence="1">
    <location>
        <begin position="38"/>
        <end position="61"/>
    </location>
</feature>
<sequence>MSDAVVMTVTALLALGVLGWEIWGIWHLARHTPTRQRALTHVLGVIAGTALLGVVLPAALLRAVDPFPVWLVYAVLAVTAAAVLVWRWPSLEPGKGRHPSLVITSGILLLVLAIAGIAVT</sequence>
<keyword evidence="1" id="KW-0472">Membrane</keyword>
<evidence type="ECO:0000256" key="1">
    <source>
        <dbReference type="SAM" id="Phobius"/>
    </source>
</evidence>
<comment type="caution">
    <text evidence="2">The sequence shown here is derived from an EMBL/GenBank/DDBJ whole genome shotgun (WGS) entry which is preliminary data.</text>
</comment>
<feature type="transmembrane region" description="Helical" evidence="1">
    <location>
        <begin position="100"/>
        <end position="119"/>
    </location>
</feature>
<reference evidence="3" key="1">
    <citation type="journal article" date="2019" name="Int. J. Syst. Evol. Microbiol.">
        <title>The Global Catalogue of Microorganisms (GCM) 10K type strain sequencing project: providing services to taxonomists for standard genome sequencing and annotation.</title>
        <authorList>
            <consortium name="The Broad Institute Genomics Platform"/>
            <consortium name="The Broad Institute Genome Sequencing Center for Infectious Disease"/>
            <person name="Wu L."/>
            <person name="Ma J."/>
        </authorList>
    </citation>
    <scope>NUCLEOTIDE SEQUENCE [LARGE SCALE GENOMIC DNA]</scope>
    <source>
        <strain evidence="3">JCM 17458</strain>
    </source>
</reference>
<keyword evidence="1" id="KW-0812">Transmembrane</keyword>
<evidence type="ECO:0000313" key="3">
    <source>
        <dbReference type="Proteomes" id="UP001501586"/>
    </source>
</evidence>
<name>A0ABP8EEZ8_9MICO</name>
<keyword evidence="1" id="KW-1133">Transmembrane helix</keyword>
<feature type="transmembrane region" description="Helical" evidence="1">
    <location>
        <begin position="67"/>
        <end position="88"/>
    </location>
</feature>
<keyword evidence="3" id="KW-1185">Reference proteome</keyword>
<feature type="transmembrane region" description="Helical" evidence="1">
    <location>
        <begin position="6"/>
        <end position="26"/>
    </location>
</feature>
<dbReference type="EMBL" id="BAABAZ010000001">
    <property type="protein sequence ID" value="GAA4282484.1"/>
    <property type="molecule type" value="Genomic_DNA"/>
</dbReference>
<gene>
    <name evidence="2" type="ORF">GCM10022261_00150</name>
</gene>
<proteinExistence type="predicted"/>
<protein>
    <submittedName>
        <fullName evidence="2">Uncharacterized protein</fullName>
    </submittedName>
</protein>
<dbReference type="Proteomes" id="UP001501586">
    <property type="component" value="Unassembled WGS sequence"/>
</dbReference>
<accession>A0ABP8EEZ8</accession>
<dbReference type="RefSeq" id="WP_236866701.1">
    <property type="nucleotide sequence ID" value="NZ_BAABAZ010000001.1"/>
</dbReference>